<feature type="region of interest" description="Disordered" evidence="1">
    <location>
        <begin position="41"/>
        <end position="60"/>
    </location>
</feature>
<organism evidence="2 3">
    <name type="scientific">Pythium insidiosum</name>
    <name type="common">Pythiosis disease agent</name>
    <dbReference type="NCBI Taxonomy" id="114742"/>
    <lineage>
        <taxon>Eukaryota</taxon>
        <taxon>Sar</taxon>
        <taxon>Stramenopiles</taxon>
        <taxon>Oomycota</taxon>
        <taxon>Peronosporomycetes</taxon>
        <taxon>Pythiales</taxon>
        <taxon>Pythiaceae</taxon>
        <taxon>Pythium</taxon>
    </lineage>
</organism>
<comment type="caution">
    <text evidence="2">The sequence shown here is derived from an EMBL/GenBank/DDBJ whole genome shotgun (WGS) entry which is preliminary data.</text>
</comment>
<keyword evidence="3" id="KW-1185">Reference proteome</keyword>
<gene>
    <name evidence="2" type="ORF">P43SY_007154</name>
</gene>
<accession>A0AAD5LFL6</accession>
<evidence type="ECO:0000313" key="2">
    <source>
        <dbReference type="EMBL" id="KAJ0396304.1"/>
    </source>
</evidence>
<reference evidence="2" key="1">
    <citation type="submission" date="2021-12" db="EMBL/GenBank/DDBJ databases">
        <title>Prjna785345.</title>
        <authorList>
            <person name="Rujirawat T."/>
            <person name="Krajaejun T."/>
        </authorList>
    </citation>
    <scope>NUCLEOTIDE SEQUENCE</scope>
    <source>
        <strain evidence="2">Pi057C3</strain>
    </source>
</reference>
<evidence type="ECO:0000313" key="3">
    <source>
        <dbReference type="Proteomes" id="UP001209570"/>
    </source>
</evidence>
<dbReference type="AlphaFoldDB" id="A0AAD5LFL6"/>
<dbReference type="Proteomes" id="UP001209570">
    <property type="component" value="Unassembled WGS sequence"/>
</dbReference>
<proteinExistence type="predicted"/>
<protein>
    <submittedName>
        <fullName evidence="2">Uncharacterized protein</fullName>
    </submittedName>
</protein>
<evidence type="ECO:0000256" key="1">
    <source>
        <dbReference type="SAM" id="MobiDB-lite"/>
    </source>
</evidence>
<sequence>MVAEGETAVAEWGGALTGAEQVAMYWQRCCEQAAAKQRTKASVSLAPTDLEEDDCDDEEDDFDEDLELDEELHNHFLRVRRRSPRGGQVSGLPLVCHNCGVSFFSLRCIDDASDCYCSGECKWSVIMYREMDRRMHSLRSSRATTTSYVSTYDREPEVMESSYHHVEEVISCR</sequence>
<dbReference type="EMBL" id="JAKCXM010000301">
    <property type="protein sequence ID" value="KAJ0396304.1"/>
    <property type="molecule type" value="Genomic_DNA"/>
</dbReference>
<name>A0AAD5LFL6_PYTIN</name>
<feature type="compositionally biased region" description="Acidic residues" evidence="1">
    <location>
        <begin position="49"/>
        <end position="60"/>
    </location>
</feature>